<dbReference type="EMBL" id="BEXD01001307">
    <property type="protein sequence ID" value="GBB93447.1"/>
    <property type="molecule type" value="Genomic_DNA"/>
</dbReference>
<organism evidence="2 3">
    <name type="scientific">Rhizophagus clarus</name>
    <dbReference type="NCBI Taxonomy" id="94130"/>
    <lineage>
        <taxon>Eukaryota</taxon>
        <taxon>Fungi</taxon>
        <taxon>Fungi incertae sedis</taxon>
        <taxon>Mucoromycota</taxon>
        <taxon>Glomeromycotina</taxon>
        <taxon>Glomeromycetes</taxon>
        <taxon>Glomerales</taxon>
        <taxon>Glomeraceae</taxon>
        <taxon>Rhizophagus</taxon>
    </lineage>
</organism>
<evidence type="ECO:0000256" key="1">
    <source>
        <dbReference type="SAM" id="Phobius"/>
    </source>
</evidence>
<accession>A0A2Z6QTG3</accession>
<gene>
    <name evidence="2" type="ORF">RclHR1_21740004</name>
</gene>
<keyword evidence="1" id="KW-0812">Transmembrane</keyword>
<dbReference type="Proteomes" id="UP000247702">
    <property type="component" value="Unassembled WGS sequence"/>
</dbReference>
<comment type="caution">
    <text evidence="2">The sequence shown here is derived from an EMBL/GenBank/DDBJ whole genome shotgun (WGS) entry which is preliminary data.</text>
</comment>
<keyword evidence="3" id="KW-1185">Reference proteome</keyword>
<feature type="transmembrane region" description="Helical" evidence="1">
    <location>
        <begin position="185"/>
        <end position="207"/>
    </location>
</feature>
<keyword evidence="1" id="KW-1133">Transmembrane helix</keyword>
<proteinExistence type="predicted"/>
<protein>
    <submittedName>
        <fullName evidence="2">Uncharacterized protein</fullName>
    </submittedName>
</protein>
<feature type="transmembrane region" description="Helical" evidence="1">
    <location>
        <begin position="264"/>
        <end position="283"/>
    </location>
</feature>
<evidence type="ECO:0000313" key="2">
    <source>
        <dbReference type="EMBL" id="GBB93447.1"/>
    </source>
</evidence>
<evidence type="ECO:0000313" key="3">
    <source>
        <dbReference type="Proteomes" id="UP000247702"/>
    </source>
</evidence>
<sequence length="304" mass="35484">MKRAYTHLQSNNSKVYWCSLACTPETMSKNSAKVGSYLHNQNQSKILIKEKEKKMFYGHYCGAWFIKVLEPKIPLWVLMISVQFIDLLFCLFVLFDIEKVRITRDFGKYDMELISIPYTHSLIAAIGWSILYGLWYKISGYDGGNRAAFLVGLAVLSHWFEDLLAHNEDLQLTIYDTQRKYGLGLWNISIIHYPLEILLFFGSYYYYIKNTEVHPSKLRITRNTDTFQSSQDDQASKSAKIFFLYSLCTYIASELIPSPENCKLLVIIMLLLYVIMVFLANRLDKVRVTRHNSRISDRLKLLNE</sequence>
<name>A0A2Z6QTG3_9GLOM</name>
<reference evidence="2 3" key="1">
    <citation type="submission" date="2017-11" db="EMBL/GenBank/DDBJ databases">
        <title>The genome of Rhizophagus clarus HR1 reveals common genetic basis of auxotrophy among arbuscular mycorrhizal fungi.</title>
        <authorList>
            <person name="Kobayashi Y."/>
        </authorList>
    </citation>
    <scope>NUCLEOTIDE SEQUENCE [LARGE SCALE GENOMIC DNA]</scope>
    <source>
        <strain evidence="2 3">HR1</strain>
    </source>
</reference>
<feature type="transmembrane region" description="Helical" evidence="1">
    <location>
        <begin position="115"/>
        <end position="135"/>
    </location>
</feature>
<feature type="transmembrane region" description="Helical" evidence="1">
    <location>
        <begin position="75"/>
        <end position="95"/>
    </location>
</feature>
<dbReference type="AlphaFoldDB" id="A0A2Z6QTG3"/>
<keyword evidence="1" id="KW-0472">Membrane</keyword>